<sequence>MSNVRDSDTSLWLYNKLGTSNETWIGGSICSQLNATVLRNIQECFMELQTQVKLKLLLTFLHIPRKHIEEWRPEMEGVLATAVRDSDQWVSMLAEMLQTFPATGSLNTDIGQVEENKNIFRDLVADLKELLNGDLDLNLLPLEHHYLNKTALSEVAPERHFQLRRQPRAVALRADLLRRADEAAAQLARHAAAAAAVPVRSRSAPRRPDTAGLLRTPSRLPLGGGEGRRSLPSLGLLPHQTRTVKLLDISEQPASHGKRRRKASAESGTSSRGGGPEEGEAAQEETVAPTPDYAAGLQCTPTPAPAATVPAPAARGPVTGLARPPCVDPQPAAVPTLGPSVSAAPYRPGPSMYAPQPPAQRPARPAAGCPGSHLEQLLFRRVVDADRTGHAPQPVAPPPPCAPQPPPAANESELHGSGAGQQAAAAARPPLTLTREQMLEAQEMFSTANTATRPEKALILGFIAGSRENPCPHLGDVVTIKLSESVERLAVADAGQSAAVLAETHFQMNYVTGEWKRIKKFRRLAS</sequence>
<dbReference type="InterPro" id="IPR056557">
    <property type="entry name" value="NELF-A_N"/>
</dbReference>
<keyword evidence="4" id="KW-0251">Elongation factor</keyword>
<keyword evidence="5" id="KW-1185">Reference proteome</keyword>
<evidence type="ECO:0000313" key="3">
    <source>
        <dbReference type="EMBL" id="KAF0301206.1"/>
    </source>
</evidence>
<keyword evidence="4" id="KW-0648">Protein biosynthesis</keyword>
<dbReference type="GO" id="GO:0032021">
    <property type="term" value="C:NELF complex"/>
    <property type="evidence" value="ECO:0007669"/>
    <property type="project" value="TreeGrafter"/>
</dbReference>
<dbReference type="EMBL" id="VIIS01001182">
    <property type="protein sequence ID" value="KAF0301206.1"/>
    <property type="molecule type" value="Genomic_DNA"/>
</dbReference>
<feature type="compositionally biased region" description="Low complexity" evidence="1">
    <location>
        <begin position="305"/>
        <end position="320"/>
    </location>
</feature>
<feature type="region of interest" description="Disordered" evidence="1">
    <location>
        <begin position="193"/>
        <end position="371"/>
    </location>
</feature>
<dbReference type="OrthoDB" id="2135488at2759"/>
<dbReference type="Pfam" id="PF23553">
    <property type="entry name" value="NELF-A_N"/>
    <property type="match status" value="1"/>
</dbReference>
<evidence type="ECO:0000313" key="4">
    <source>
        <dbReference type="EMBL" id="KAF0301208.1"/>
    </source>
</evidence>
<dbReference type="InterPro" id="IPR052828">
    <property type="entry name" value="NELF-A_domain"/>
</dbReference>
<evidence type="ECO:0000259" key="2">
    <source>
        <dbReference type="PROSITE" id="PS51838"/>
    </source>
</evidence>
<dbReference type="GO" id="GO:0003746">
    <property type="term" value="F:translation elongation factor activity"/>
    <property type="evidence" value="ECO:0007669"/>
    <property type="project" value="UniProtKB-KW"/>
</dbReference>
<dbReference type="AlphaFoldDB" id="A0A6A4WGP6"/>
<organism evidence="4 5">
    <name type="scientific">Amphibalanus amphitrite</name>
    <name type="common">Striped barnacle</name>
    <name type="synonym">Balanus amphitrite</name>
    <dbReference type="NCBI Taxonomy" id="1232801"/>
    <lineage>
        <taxon>Eukaryota</taxon>
        <taxon>Metazoa</taxon>
        <taxon>Ecdysozoa</taxon>
        <taxon>Arthropoda</taxon>
        <taxon>Crustacea</taxon>
        <taxon>Multicrustacea</taxon>
        <taxon>Cirripedia</taxon>
        <taxon>Thoracica</taxon>
        <taxon>Thoracicalcarea</taxon>
        <taxon>Balanomorpha</taxon>
        <taxon>Balanoidea</taxon>
        <taxon>Balanidae</taxon>
        <taxon>Amphibalaninae</taxon>
        <taxon>Amphibalanus</taxon>
    </lineage>
</organism>
<dbReference type="Proteomes" id="UP000440578">
    <property type="component" value="Unassembled WGS sequence"/>
</dbReference>
<dbReference type="EMBL" id="VIIS01001182">
    <property type="protein sequence ID" value="KAF0301208.1"/>
    <property type="molecule type" value="Genomic_DNA"/>
</dbReference>
<comment type="caution">
    <text evidence="4">The sequence shown here is derived from an EMBL/GenBank/DDBJ whole genome shotgun (WGS) entry which is preliminary data.</text>
</comment>
<gene>
    <name evidence="4" type="primary">Nelf-A_2</name>
    <name evidence="3" type="synonym">Nelf-A_1</name>
    <name evidence="3" type="ORF">FJT64_026414</name>
    <name evidence="4" type="ORF">FJT64_026416</name>
</gene>
<feature type="region of interest" description="Disordered" evidence="1">
    <location>
        <begin position="388"/>
        <end position="427"/>
    </location>
</feature>
<feature type="domain" description="HDAg" evidence="2">
    <location>
        <begin position="89"/>
        <end position="253"/>
    </location>
</feature>
<dbReference type="PROSITE" id="PS51838">
    <property type="entry name" value="HDAG"/>
    <property type="match status" value="1"/>
</dbReference>
<dbReference type="InterPro" id="IPR037517">
    <property type="entry name" value="HDAG_dom"/>
</dbReference>
<reference evidence="4 5" key="1">
    <citation type="submission" date="2019-07" db="EMBL/GenBank/DDBJ databases">
        <title>Draft genome assembly of a fouling barnacle, Amphibalanus amphitrite (Darwin, 1854): The first reference genome for Thecostraca.</title>
        <authorList>
            <person name="Kim W."/>
        </authorList>
    </citation>
    <scope>NUCLEOTIDE SEQUENCE [LARGE SCALE GENOMIC DNA]</scope>
    <source>
        <strain evidence="4">SNU_AA5</strain>
        <tissue evidence="4">Soma without cirri and trophi</tissue>
    </source>
</reference>
<proteinExistence type="predicted"/>
<evidence type="ECO:0000313" key="5">
    <source>
        <dbReference type="Proteomes" id="UP000440578"/>
    </source>
</evidence>
<dbReference type="PANTHER" id="PTHR13328">
    <property type="entry name" value="NEGATIVE ELONGATION FACTOR A NELF-A"/>
    <property type="match status" value="1"/>
</dbReference>
<evidence type="ECO:0000256" key="1">
    <source>
        <dbReference type="SAM" id="MobiDB-lite"/>
    </source>
</evidence>
<feature type="compositionally biased region" description="Low complexity" evidence="1">
    <location>
        <begin position="193"/>
        <end position="202"/>
    </location>
</feature>
<protein>
    <submittedName>
        <fullName evidence="4">Negative elongation factor A</fullName>
    </submittedName>
</protein>
<feature type="compositionally biased region" description="Pro residues" evidence="1">
    <location>
        <begin position="394"/>
        <end position="408"/>
    </location>
</feature>
<name>A0A6A4WGP6_AMPAM</name>
<accession>A0A6A4WGP6</accession>
<dbReference type="PANTHER" id="PTHR13328:SF4">
    <property type="entry name" value="NEGATIVE ELONGATION FACTOR A"/>
    <property type="match status" value="1"/>
</dbReference>
<dbReference type="GO" id="GO:0034244">
    <property type="term" value="P:negative regulation of transcription elongation by RNA polymerase II"/>
    <property type="evidence" value="ECO:0007669"/>
    <property type="project" value="TreeGrafter"/>
</dbReference>